<reference evidence="1 2" key="1">
    <citation type="submission" date="2021-03" db="EMBL/GenBank/DDBJ databases">
        <title>Sequencing the genomes of 1000 actinobacteria strains.</title>
        <authorList>
            <person name="Klenk H.-P."/>
        </authorList>
    </citation>
    <scope>NUCLEOTIDE SEQUENCE [LARGE SCALE GENOMIC DNA]</scope>
    <source>
        <strain evidence="1 2">DSM 44580</strain>
    </source>
</reference>
<organism evidence="1 2">
    <name type="scientific">Crossiella equi</name>
    <dbReference type="NCBI Taxonomy" id="130796"/>
    <lineage>
        <taxon>Bacteria</taxon>
        <taxon>Bacillati</taxon>
        <taxon>Actinomycetota</taxon>
        <taxon>Actinomycetes</taxon>
        <taxon>Pseudonocardiales</taxon>
        <taxon>Pseudonocardiaceae</taxon>
        <taxon>Crossiella</taxon>
    </lineage>
</organism>
<dbReference type="Proteomes" id="UP001519363">
    <property type="component" value="Unassembled WGS sequence"/>
</dbReference>
<accession>A0ABS5A9F9</accession>
<dbReference type="RefSeq" id="WP_143342896.1">
    <property type="nucleotide sequence ID" value="NZ_JAGIOO010000001.1"/>
</dbReference>
<sequence length="125" mass="13419">MDLDTWASARWNFHSGRTEREADLPLLDIRYDLPLDLASRAPKGAFAFGGTATRRTGGRAVAPTLEYSADDGLTWHPALVLPTGGGTWDVRVTNPDNGFVSLRTTARDADGGSATETLTRACRVG</sequence>
<evidence type="ECO:0000313" key="1">
    <source>
        <dbReference type="EMBL" id="MBP2472941.1"/>
    </source>
</evidence>
<evidence type="ECO:0008006" key="3">
    <source>
        <dbReference type="Google" id="ProtNLM"/>
    </source>
</evidence>
<name>A0ABS5A9F9_9PSEU</name>
<keyword evidence="2" id="KW-1185">Reference proteome</keyword>
<proteinExistence type="predicted"/>
<dbReference type="EMBL" id="JAGIOO010000001">
    <property type="protein sequence ID" value="MBP2472941.1"/>
    <property type="molecule type" value="Genomic_DNA"/>
</dbReference>
<comment type="caution">
    <text evidence="1">The sequence shown here is derived from an EMBL/GenBank/DDBJ whole genome shotgun (WGS) entry which is preliminary data.</text>
</comment>
<evidence type="ECO:0000313" key="2">
    <source>
        <dbReference type="Proteomes" id="UP001519363"/>
    </source>
</evidence>
<protein>
    <recommendedName>
        <fullName evidence="3">Exo-alpha-sialidase</fullName>
    </recommendedName>
</protein>
<gene>
    <name evidence="1" type="ORF">JOF53_001813</name>
</gene>